<dbReference type="InterPro" id="IPR001387">
    <property type="entry name" value="Cro/C1-type_HTH"/>
</dbReference>
<protein>
    <recommendedName>
        <fullName evidence="3">HTH cro/C1-type domain-containing protein</fullName>
    </recommendedName>
</protein>
<comment type="caution">
    <text evidence="1">The sequence shown here is derived from an EMBL/GenBank/DDBJ whole genome shotgun (WGS) entry which is preliminary data.</text>
</comment>
<accession>K1M6H8</accession>
<evidence type="ECO:0000313" key="1">
    <source>
        <dbReference type="EMBL" id="EKB64835.1"/>
    </source>
</evidence>
<evidence type="ECO:0008006" key="3">
    <source>
        <dbReference type="Google" id="ProtNLM"/>
    </source>
</evidence>
<name>K1M6H8_9LACO</name>
<sequence>MDVVRKDAGKIFEQLVASKGIKKTFIASKMGISPQYLNNIIHFGGFNADFAFKAAKVLDVNPSIFLTKSYRENLKIK</sequence>
<organism evidence="1 2">
    <name type="scientific">Lactobacillus crispatus FB077-07</name>
    <dbReference type="NCBI Taxonomy" id="883092"/>
    <lineage>
        <taxon>Bacteria</taxon>
        <taxon>Bacillati</taxon>
        <taxon>Bacillota</taxon>
        <taxon>Bacilli</taxon>
        <taxon>Lactobacillales</taxon>
        <taxon>Lactobacillaceae</taxon>
        <taxon>Lactobacillus</taxon>
    </lineage>
</organism>
<reference evidence="1 2" key="1">
    <citation type="submission" date="2012-07" db="EMBL/GenBank/DDBJ databases">
        <title>The Genome Sequence of Lactobacillus crispatus FB077-07.</title>
        <authorList>
            <consortium name="The Broad Institute Genome Sequencing Platform"/>
            <person name="Earl A."/>
            <person name="Ward D."/>
            <person name="Feldgarden M."/>
            <person name="Gevers D."/>
            <person name="Saerens B."/>
            <person name="Vaneechoutte M."/>
            <person name="Walker B."/>
            <person name="Young S.K."/>
            <person name="Zeng Q."/>
            <person name="Gargeya S."/>
            <person name="Fitzgerald M."/>
            <person name="Haas B."/>
            <person name="Abouelleil A."/>
            <person name="Alvarado L."/>
            <person name="Arachchi H.M."/>
            <person name="Berlin A.M."/>
            <person name="Chapman S.B."/>
            <person name="Goldberg J."/>
            <person name="Griggs A."/>
            <person name="Gujja S."/>
            <person name="Hansen M."/>
            <person name="Howarth C."/>
            <person name="Imamovic A."/>
            <person name="Larimer J."/>
            <person name="McCowen C."/>
            <person name="Montmayeur A."/>
            <person name="Murphy C."/>
            <person name="Neiman D."/>
            <person name="Pearson M."/>
            <person name="Priest M."/>
            <person name="Roberts A."/>
            <person name="Saif S."/>
            <person name="Shea T."/>
            <person name="Sisk P."/>
            <person name="Sykes S."/>
            <person name="Wortman J."/>
            <person name="Nusbaum C."/>
            <person name="Birren B."/>
        </authorList>
    </citation>
    <scope>NUCLEOTIDE SEQUENCE [LARGE SCALE GENOMIC DNA]</scope>
    <source>
        <strain evidence="1 2">FB077-07</strain>
    </source>
</reference>
<dbReference type="OrthoDB" id="2325301at2"/>
<evidence type="ECO:0000313" key="2">
    <source>
        <dbReference type="Proteomes" id="UP000004722"/>
    </source>
</evidence>
<dbReference type="RefSeq" id="WP_005725142.1">
    <property type="nucleotide sequence ID" value="NZ_JH932273.1"/>
</dbReference>
<dbReference type="InterPro" id="IPR010982">
    <property type="entry name" value="Lambda_DNA-bd_dom_sf"/>
</dbReference>
<dbReference type="AlphaFoldDB" id="K1M6H8"/>
<proteinExistence type="predicted"/>
<dbReference type="PATRIC" id="fig|883092.3.peg.1742"/>
<dbReference type="SUPFAM" id="SSF47413">
    <property type="entry name" value="lambda repressor-like DNA-binding domains"/>
    <property type="match status" value="1"/>
</dbReference>
<dbReference type="GO" id="GO:0003677">
    <property type="term" value="F:DNA binding"/>
    <property type="evidence" value="ECO:0007669"/>
    <property type="project" value="InterPro"/>
</dbReference>
<gene>
    <name evidence="1" type="ORF">HMPREF9249_01750</name>
</gene>
<dbReference type="EMBL" id="AGZG01000096">
    <property type="protein sequence ID" value="EKB64835.1"/>
    <property type="molecule type" value="Genomic_DNA"/>
</dbReference>
<dbReference type="Proteomes" id="UP000004722">
    <property type="component" value="Unassembled WGS sequence"/>
</dbReference>
<dbReference type="CDD" id="cd00093">
    <property type="entry name" value="HTH_XRE"/>
    <property type="match status" value="1"/>
</dbReference>
<dbReference type="HOGENOM" id="CLU_195225_0_0_9"/>
<dbReference type="Gene3D" id="1.10.260.40">
    <property type="entry name" value="lambda repressor-like DNA-binding domains"/>
    <property type="match status" value="1"/>
</dbReference>